<evidence type="ECO:0000256" key="4">
    <source>
        <dbReference type="SAM" id="MobiDB-lite"/>
    </source>
</evidence>
<name>A0A448XK04_9PLAT</name>
<dbReference type="EMBL" id="CAAALY010258036">
    <property type="protein sequence ID" value="VEL38475.1"/>
    <property type="molecule type" value="Genomic_DNA"/>
</dbReference>
<dbReference type="AlphaFoldDB" id="A0A448XK04"/>
<organism evidence="5 6">
    <name type="scientific">Protopolystoma xenopodis</name>
    <dbReference type="NCBI Taxonomy" id="117903"/>
    <lineage>
        <taxon>Eukaryota</taxon>
        <taxon>Metazoa</taxon>
        <taxon>Spiralia</taxon>
        <taxon>Lophotrochozoa</taxon>
        <taxon>Platyhelminthes</taxon>
        <taxon>Monogenea</taxon>
        <taxon>Polyopisthocotylea</taxon>
        <taxon>Polystomatidea</taxon>
        <taxon>Polystomatidae</taxon>
        <taxon>Protopolystoma</taxon>
    </lineage>
</organism>
<evidence type="ECO:0000313" key="5">
    <source>
        <dbReference type="EMBL" id="VEL38475.1"/>
    </source>
</evidence>
<keyword evidence="1" id="KW-0805">Transcription regulation</keyword>
<reference evidence="5" key="1">
    <citation type="submission" date="2018-11" db="EMBL/GenBank/DDBJ databases">
        <authorList>
            <consortium name="Pathogen Informatics"/>
        </authorList>
    </citation>
    <scope>NUCLEOTIDE SEQUENCE</scope>
</reference>
<evidence type="ECO:0000256" key="1">
    <source>
        <dbReference type="ARBA" id="ARBA00023015"/>
    </source>
</evidence>
<dbReference type="SUPFAM" id="SSF48508">
    <property type="entry name" value="Nuclear receptor ligand-binding domain"/>
    <property type="match status" value="1"/>
</dbReference>
<feature type="non-terminal residue" evidence="5">
    <location>
        <position position="1"/>
    </location>
</feature>
<feature type="region of interest" description="Disordered" evidence="4">
    <location>
        <begin position="62"/>
        <end position="136"/>
    </location>
</feature>
<keyword evidence="2" id="KW-0804">Transcription</keyword>
<protein>
    <submittedName>
        <fullName evidence="5">Uncharacterized protein</fullName>
    </submittedName>
</protein>
<dbReference type="Gene3D" id="1.10.565.10">
    <property type="entry name" value="Retinoid X Receptor"/>
    <property type="match status" value="1"/>
</dbReference>
<proteinExistence type="predicted"/>
<comment type="caution">
    <text evidence="5">The sequence shown here is derived from an EMBL/GenBank/DDBJ whole genome shotgun (WGS) entry which is preliminary data.</text>
</comment>
<sequence>SPNGNSGRVFCCQARCGAGISCFHTTTGPATSQVSGYNAVCSNPDGNNLEFSKPGSCSLSQAGVFSPGSESKGFRMKETAEGEREGQVGEEVEEELELEELEGVEEEGEEEEGEEEEEEEEEEGEEGESVAEETVMSRSSTFACPSLLHQPTTSEDWQADQLLLLGNNCVVSVRCSEPSIAEVARVICDQLYLPMRDLLIDELEIACLKALVFFDPSLMPR</sequence>
<evidence type="ECO:0000256" key="3">
    <source>
        <dbReference type="ARBA" id="ARBA00023170"/>
    </source>
</evidence>
<keyword evidence="3" id="KW-0675">Receptor</keyword>
<dbReference type="OrthoDB" id="5771769at2759"/>
<keyword evidence="6" id="KW-1185">Reference proteome</keyword>
<dbReference type="Proteomes" id="UP000784294">
    <property type="component" value="Unassembled WGS sequence"/>
</dbReference>
<feature type="compositionally biased region" description="Basic and acidic residues" evidence="4">
    <location>
        <begin position="72"/>
        <end position="87"/>
    </location>
</feature>
<feature type="compositionally biased region" description="Acidic residues" evidence="4">
    <location>
        <begin position="88"/>
        <end position="131"/>
    </location>
</feature>
<evidence type="ECO:0000256" key="2">
    <source>
        <dbReference type="ARBA" id="ARBA00023163"/>
    </source>
</evidence>
<gene>
    <name evidence="5" type="ORF">PXEA_LOCUS31915</name>
</gene>
<accession>A0A448XK04</accession>
<dbReference type="InterPro" id="IPR035500">
    <property type="entry name" value="NHR-like_dom_sf"/>
</dbReference>
<evidence type="ECO:0000313" key="6">
    <source>
        <dbReference type="Proteomes" id="UP000784294"/>
    </source>
</evidence>